<dbReference type="Proteomes" id="UP001207918">
    <property type="component" value="Unassembled WGS sequence"/>
</dbReference>
<evidence type="ECO:0000313" key="3">
    <source>
        <dbReference type="Proteomes" id="UP001207918"/>
    </source>
</evidence>
<evidence type="ECO:0000313" key="2">
    <source>
        <dbReference type="EMBL" id="MCW9709073.1"/>
    </source>
</evidence>
<accession>A0ABT3PT83</accession>
<reference evidence="2 3" key="1">
    <citation type="submission" date="2021-03" db="EMBL/GenBank/DDBJ databases">
        <title>Aliifodinibius sp. nov., a new bacterium isolated from saline soil.</title>
        <authorList>
            <person name="Galisteo C."/>
            <person name="De La Haba R."/>
            <person name="Sanchez-Porro C."/>
            <person name="Ventosa A."/>
        </authorList>
    </citation>
    <scope>NUCLEOTIDE SEQUENCE [LARGE SCALE GENOMIC DNA]</scope>
    <source>
        <strain evidence="2 3">1BSP15-2V2</strain>
    </source>
</reference>
<dbReference type="EMBL" id="JAGGJA010000022">
    <property type="protein sequence ID" value="MCW9709073.1"/>
    <property type="molecule type" value="Genomic_DNA"/>
</dbReference>
<protein>
    <recommendedName>
        <fullName evidence="4">AbiTii domain-containing protein</fullName>
    </recommendedName>
</protein>
<feature type="compositionally biased region" description="Basic and acidic residues" evidence="1">
    <location>
        <begin position="281"/>
        <end position="301"/>
    </location>
</feature>
<sequence>MEFEKGELEELLEANSSDRKLHGKLKIGQRYMLHCSNCFNPNNFSIEDEENLLIRFEEVFYAIQNIVEVFSLKLFEKIAEIESELNLSQNVVKLGMIDGRLRRPPRGTFSKLLLSPSHKIEIPEKGTVPLTKQLLLEIQTALARIGGLCAAASREAKEWWYSDEDVFVVEDYYDPRNVSKKYLKRLIDDIKESLHEDPNIPEKVIKKLHSELDDVTRELDKGKPSWNKIVSKVSQTVLVLAAVVTIAANLDDAYENAVKAFNYISQQSITVPRVQQSNIKDIPKLSGIKEEQENEDEKGGDRSNSNGSN</sequence>
<dbReference type="RefSeq" id="WP_265767939.1">
    <property type="nucleotide sequence ID" value="NZ_JAGGJA010000022.1"/>
</dbReference>
<gene>
    <name evidence="2" type="ORF">J6I44_19590</name>
</gene>
<organism evidence="2 3">
    <name type="scientific">Fodinibius salsisoli</name>
    <dbReference type="NCBI Taxonomy" id="2820877"/>
    <lineage>
        <taxon>Bacteria</taxon>
        <taxon>Pseudomonadati</taxon>
        <taxon>Balneolota</taxon>
        <taxon>Balneolia</taxon>
        <taxon>Balneolales</taxon>
        <taxon>Balneolaceae</taxon>
        <taxon>Fodinibius</taxon>
    </lineage>
</organism>
<feature type="region of interest" description="Disordered" evidence="1">
    <location>
        <begin position="281"/>
        <end position="309"/>
    </location>
</feature>
<proteinExistence type="predicted"/>
<name>A0ABT3PT83_9BACT</name>
<evidence type="ECO:0008006" key="4">
    <source>
        <dbReference type="Google" id="ProtNLM"/>
    </source>
</evidence>
<keyword evidence="3" id="KW-1185">Reference proteome</keyword>
<comment type="caution">
    <text evidence="2">The sequence shown here is derived from an EMBL/GenBank/DDBJ whole genome shotgun (WGS) entry which is preliminary data.</text>
</comment>
<evidence type="ECO:0000256" key="1">
    <source>
        <dbReference type="SAM" id="MobiDB-lite"/>
    </source>
</evidence>